<keyword evidence="3" id="KW-1185">Reference proteome</keyword>
<gene>
    <name evidence="2" type="ORF">H8B09_04140</name>
</gene>
<feature type="transmembrane region" description="Helical" evidence="1">
    <location>
        <begin position="164"/>
        <end position="184"/>
    </location>
</feature>
<proteinExistence type="predicted"/>
<evidence type="ECO:0000256" key="1">
    <source>
        <dbReference type="SAM" id="Phobius"/>
    </source>
</evidence>
<organism evidence="2 3">
    <name type="scientific">Paenibacillus terricola</name>
    <dbReference type="NCBI Taxonomy" id="2763503"/>
    <lineage>
        <taxon>Bacteria</taxon>
        <taxon>Bacillati</taxon>
        <taxon>Bacillota</taxon>
        <taxon>Bacilli</taxon>
        <taxon>Bacillales</taxon>
        <taxon>Paenibacillaceae</taxon>
        <taxon>Paenibacillus</taxon>
    </lineage>
</organism>
<feature type="transmembrane region" description="Helical" evidence="1">
    <location>
        <begin position="85"/>
        <end position="107"/>
    </location>
</feature>
<dbReference type="RefSeq" id="WP_224753240.1">
    <property type="nucleotide sequence ID" value="NZ_JACXZA010000001.1"/>
</dbReference>
<protein>
    <recommendedName>
        <fullName evidence="4">ABC transporter permease</fullName>
    </recommendedName>
</protein>
<evidence type="ECO:0000313" key="2">
    <source>
        <dbReference type="EMBL" id="MBD3917933.1"/>
    </source>
</evidence>
<feature type="transmembrane region" description="Helical" evidence="1">
    <location>
        <begin position="20"/>
        <end position="41"/>
    </location>
</feature>
<comment type="caution">
    <text evidence="2">The sequence shown here is derived from an EMBL/GenBank/DDBJ whole genome shotgun (WGS) entry which is preliminary data.</text>
</comment>
<reference evidence="2 3" key="1">
    <citation type="submission" date="2020-09" db="EMBL/GenBank/DDBJ databases">
        <title>Paenibacillus sp. strain PR3 16S rRNA gene Genome sequencing and assembly.</title>
        <authorList>
            <person name="Kim J."/>
        </authorList>
    </citation>
    <scope>NUCLEOTIDE SEQUENCE [LARGE SCALE GENOMIC DNA]</scope>
    <source>
        <strain evidence="2 3">PR3</strain>
    </source>
</reference>
<keyword evidence="1" id="KW-1133">Transmembrane helix</keyword>
<name>A0ABR8MPL3_9BACL</name>
<dbReference type="EMBL" id="JACXZA010000001">
    <property type="protein sequence ID" value="MBD3917933.1"/>
    <property type="molecule type" value="Genomic_DNA"/>
</dbReference>
<evidence type="ECO:0008006" key="4">
    <source>
        <dbReference type="Google" id="ProtNLM"/>
    </source>
</evidence>
<keyword evidence="1" id="KW-0472">Membrane</keyword>
<dbReference type="Proteomes" id="UP000609346">
    <property type="component" value="Unassembled WGS sequence"/>
</dbReference>
<sequence>MMNRTSAVMRMHLRKKLNWLLVPVAVLLSSFIINVLIGAFAEDPIYTGGLSSIFVYMMVMGIITFAQTFPFSLGMGIRRADYYKGTFATGLLAVFVFAIFLFLMSMAEGKWTNYWGVRLHFFDLPYWSDGPIINRLWIPFLLLLCMFAAGFLIGTYYRRFNKTGLLIGALAIVLLGTIASFVIGLNDYWTNIFHWLQDQTMAGLALWTLPFTVLFAAVSYLLLRRCT</sequence>
<accession>A0ABR8MPL3</accession>
<feature type="transmembrane region" description="Helical" evidence="1">
    <location>
        <begin position="204"/>
        <end position="223"/>
    </location>
</feature>
<feature type="transmembrane region" description="Helical" evidence="1">
    <location>
        <begin position="136"/>
        <end position="157"/>
    </location>
</feature>
<keyword evidence="1" id="KW-0812">Transmembrane</keyword>
<evidence type="ECO:0000313" key="3">
    <source>
        <dbReference type="Proteomes" id="UP000609346"/>
    </source>
</evidence>
<feature type="transmembrane region" description="Helical" evidence="1">
    <location>
        <begin position="53"/>
        <end position="73"/>
    </location>
</feature>